<reference evidence="1 2" key="1">
    <citation type="journal article" date="2015" name="Stand. Genomic Sci.">
        <title>Genomic Encyclopedia of Bacterial and Archaeal Type Strains, Phase III: the genomes of soil and plant-associated and newly described type strains.</title>
        <authorList>
            <person name="Whitman W.B."/>
            <person name="Woyke T."/>
            <person name="Klenk H.P."/>
            <person name="Zhou Y."/>
            <person name="Lilburn T.G."/>
            <person name="Beck B.J."/>
            <person name="De Vos P."/>
            <person name="Vandamme P."/>
            <person name="Eisen J.A."/>
            <person name="Garrity G."/>
            <person name="Hugenholtz P."/>
            <person name="Kyrpides N.C."/>
        </authorList>
    </citation>
    <scope>NUCLEOTIDE SEQUENCE [LARGE SCALE GENOMIC DNA]</scope>
    <source>
        <strain evidence="1 2">VKM Ac-2541</strain>
    </source>
</reference>
<evidence type="ECO:0000313" key="2">
    <source>
        <dbReference type="Proteomes" id="UP000295573"/>
    </source>
</evidence>
<dbReference type="EMBL" id="SLWR01000004">
    <property type="protein sequence ID" value="TCO48355.1"/>
    <property type="molecule type" value="Genomic_DNA"/>
</dbReference>
<accession>A0A4R2IZE2</accession>
<dbReference type="Proteomes" id="UP000295573">
    <property type="component" value="Unassembled WGS sequence"/>
</dbReference>
<keyword evidence="2" id="KW-1185">Reference proteome</keyword>
<comment type="caution">
    <text evidence="1">The sequence shown here is derived from an EMBL/GenBank/DDBJ whole genome shotgun (WGS) entry which is preliminary data.</text>
</comment>
<evidence type="ECO:0000313" key="1">
    <source>
        <dbReference type="EMBL" id="TCO48355.1"/>
    </source>
</evidence>
<sequence length="131" mass="14438">MGRPFGFSGIRKGIVRIAVYREGMSTVVGGLTVRALGPETWGAYAELAERHNGVWGGRWCTWFHTVHGEKTFEANSNRELKQRLVAEGRAHAAVVFDGVAVACLFEQAEFTYVRAKGKNHCVMRTKISPAG</sequence>
<gene>
    <name evidence="1" type="ORF">EV646_104172</name>
</gene>
<name>A0A4R2IZE2_9ACTN</name>
<dbReference type="AlphaFoldDB" id="A0A4R2IZE2"/>
<organism evidence="1 2">
    <name type="scientific">Kribbella antiqua</name>
    <dbReference type="NCBI Taxonomy" id="2512217"/>
    <lineage>
        <taxon>Bacteria</taxon>
        <taxon>Bacillati</taxon>
        <taxon>Actinomycetota</taxon>
        <taxon>Actinomycetes</taxon>
        <taxon>Propionibacteriales</taxon>
        <taxon>Kribbellaceae</taxon>
        <taxon>Kribbella</taxon>
    </lineage>
</organism>
<proteinExistence type="predicted"/>
<protein>
    <submittedName>
        <fullName evidence="1">Uncharacterized protein</fullName>
    </submittedName>
</protein>